<evidence type="ECO:0000256" key="4">
    <source>
        <dbReference type="ARBA" id="ARBA00022692"/>
    </source>
</evidence>
<dbReference type="EMBL" id="AP018203">
    <property type="protein sequence ID" value="BAY55968.1"/>
    <property type="molecule type" value="Genomic_DNA"/>
</dbReference>
<evidence type="ECO:0000256" key="3">
    <source>
        <dbReference type="ARBA" id="ARBA00022618"/>
    </source>
</evidence>
<evidence type="ECO:0000313" key="10">
    <source>
        <dbReference type="EMBL" id="BAY55968.1"/>
    </source>
</evidence>
<keyword evidence="7" id="KW-0131">Cell cycle</keyword>
<accession>A0A1Z4JH26</accession>
<feature type="compositionally biased region" description="Polar residues" evidence="8">
    <location>
        <begin position="250"/>
        <end position="270"/>
    </location>
</feature>
<dbReference type="InterPro" id="IPR050487">
    <property type="entry name" value="FtsQ_DivIB"/>
</dbReference>
<evidence type="ECO:0000256" key="7">
    <source>
        <dbReference type="ARBA" id="ARBA00023306"/>
    </source>
</evidence>
<evidence type="ECO:0000256" key="5">
    <source>
        <dbReference type="ARBA" id="ARBA00022989"/>
    </source>
</evidence>
<comment type="subcellular location">
    <subcellularLocation>
        <location evidence="1">Membrane</location>
    </subcellularLocation>
</comment>
<evidence type="ECO:0000256" key="8">
    <source>
        <dbReference type="SAM" id="MobiDB-lite"/>
    </source>
</evidence>
<keyword evidence="3" id="KW-0132">Cell division</keyword>
<name>A0A1Z4JH26_LEPBY</name>
<proteinExistence type="predicted"/>
<dbReference type="InterPro" id="IPR034746">
    <property type="entry name" value="POTRA"/>
</dbReference>
<dbReference type="InterPro" id="IPR013685">
    <property type="entry name" value="POTRA_FtsQ_type"/>
</dbReference>
<dbReference type="PANTHER" id="PTHR37820:SF1">
    <property type="entry name" value="CELL DIVISION PROTEIN FTSQ"/>
    <property type="match status" value="1"/>
</dbReference>
<dbReference type="Pfam" id="PF08478">
    <property type="entry name" value="POTRA_1"/>
    <property type="match status" value="1"/>
</dbReference>
<keyword evidence="5" id="KW-1133">Transmembrane helix</keyword>
<keyword evidence="2" id="KW-1003">Cell membrane</keyword>
<gene>
    <name evidence="10" type="ORF">NIES2135_27950</name>
</gene>
<evidence type="ECO:0000256" key="1">
    <source>
        <dbReference type="ARBA" id="ARBA00004370"/>
    </source>
</evidence>
<keyword evidence="4" id="KW-0812">Transmembrane</keyword>
<evidence type="ECO:0000256" key="2">
    <source>
        <dbReference type="ARBA" id="ARBA00022475"/>
    </source>
</evidence>
<evidence type="ECO:0000256" key="6">
    <source>
        <dbReference type="ARBA" id="ARBA00023136"/>
    </source>
</evidence>
<dbReference type="GO" id="GO:0005886">
    <property type="term" value="C:plasma membrane"/>
    <property type="evidence" value="ECO:0007669"/>
    <property type="project" value="TreeGrafter"/>
</dbReference>
<dbReference type="PROSITE" id="PS51779">
    <property type="entry name" value="POTRA"/>
    <property type="match status" value="1"/>
</dbReference>
<dbReference type="GO" id="GO:0051301">
    <property type="term" value="P:cell division"/>
    <property type="evidence" value="ECO:0007669"/>
    <property type="project" value="UniProtKB-KW"/>
</dbReference>
<keyword evidence="6" id="KW-0472">Membrane</keyword>
<dbReference type="AlphaFoldDB" id="A0A1Z4JH26"/>
<dbReference type="PANTHER" id="PTHR37820">
    <property type="entry name" value="CELL DIVISION PROTEIN DIVIB"/>
    <property type="match status" value="1"/>
</dbReference>
<feature type="region of interest" description="Disordered" evidence="8">
    <location>
        <begin position="249"/>
        <end position="270"/>
    </location>
</feature>
<feature type="domain" description="POTRA" evidence="9">
    <location>
        <begin position="56"/>
        <end position="125"/>
    </location>
</feature>
<sequence length="270" mass="30629">MTSIAPVSRIELSQRRKTLRRQRRTRFFQTSWRNIAIASLAIGAVWVATLPEWVIRKPEQVTIKGNRFISEQTIRNLLPIAYPQSLLKVQPQAISDALKEKAPIAEATVDRQLMPPSLTVRVQERIPIAQTISKTAQPGLLDETGMWISQDNYKALNPNLQLPPLKIVGDPEQYRSDWSEFYRTLRQSPVKVLEANWEDPTNLILKTELGAVQFGVYGSKFPTQLKVLDQMRRLPNRVSSGQILSIDLRNPNSPTVQMNATKTPVKLSTP</sequence>
<dbReference type="Proteomes" id="UP000217895">
    <property type="component" value="Chromosome"/>
</dbReference>
<keyword evidence="11" id="KW-1185">Reference proteome</keyword>
<reference evidence="10 11" key="1">
    <citation type="submission" date="2017-06" db="EMBL/GenBank/DDBJ databases">
        <title>Genome sequencing of cyanobaciteial culture collection at National Institute for Environmental Studies (NIES).</title>
        <authorList>
            <person name="Hirose Y."/>
            <person name="Shimura Y."/>
            <person name="Fujisawa T."/>
            <person name="Nakamura Y."/>
            <person name="Kawachi M."/>
        </authorList>
    </citation>
    <scope>NUCLEOTIDE SEQUENCE [LARGE SCALE GENOMIC DNA]</scope>
    <source>
        <strain evidence="10 11">NIES-2135</strain>
    </source>
</reference>
<organism evidence="10 11">
    <name type="scientific">Leptolyngbya boryana NIES-2135</name>
    <dbReference type="NCBI Taxonomy" id="1973484"/>
    <lineage>
        <taxon>Bacteria</taxon>
        <taxon>Bacillati</taxon>
        <taxon>Cyanobacteriota</taxon>
        <taxon>Cyanophyceae</taxon>
        <taxon>Leptolyngbyales</taxon>
        <taxon>Leptolyngbyaceae</taxon>
        <taxon>Leptolyngbya group</taxon>
        <taxon>Leptolyngbya</taxon>
    </lineage>
</organism>
<dbReference type="Gene3D" id="3.10.20.310">
    <property type="entry name" value="membrane protein fhac"/>
    <property type="match status" value="1"/>
</dbReference>
<evidence type="ECO:0000313" key="11">
    <source>
        <dbReference type="Proteomes" id="UP000217895"/>
    </source>
</evidence>
<evidence type="ECO:0000259" key="9">
    <source>
        <dbReference type="PROSITE" id="PS51779"/>
    </source>
</evidence>
<protein>
    <submittedName>
        <fullName evidence="10">POTRA domain, FtsQ-type family protein</fullName>
    </submittedName>
</protein>